<dbReference type="AlphaFoldDB" id="A0A6U0EQY1"/>
<accession>A0A6U0EQY1</accession>
<dbReference type="EMBL" id="HBGV01002346">
    <property type="protein sequence ID" value="CAD9471688.1"/>
    <property type="molecule type" value="Transcribed_RNA"/>
</dbReference>
<protein>
    <submittedName>
        <fullName evidence="1">Uncharacterized protein</fullName>
    </submittedName>
</protein>
<gene>
    <name evidence="1" type="ORF">HTAM1171_LOCUS1443</name>
    <name evidence="2" type="ORF">HTAM1171_LOCUS1444</name>
</gene>
<proteinExistence type="predicted"/>
<dbReference type="EMBL" id="HBGV01002345">
    <property type="protein sequence ID" value="CAD9471686.1"/>
    <property type="molecule type" value="Transcribed_RNA"/>
</dbReference>
<sequence>MMTFHRWLHQHQIFKWKGFMLVELVEMNLKWSMVDKQNFDNKKKDFSPVGLAVAGTFVALSCTCRANCVVLLPYRDIMNIVGGDEYFRVDTVCVFSHTAGNPYMTM</sequence>
<name>A0A6U0EQY1_9STRA</name>
<evidence type="ECO:0000313" key="1">
    <source>
        <dbReference type="EMBL" id="CAD9471686.1"/>
    </source>
</evidence>
<reference evidence="1" key="1">
    <citation type="submission" date="2021-01" db="EMBL/GenBank/DDBJ databases">
        <authorList>
            <person name="Corre E."/>
            <person name="Pelletier E."/>
            <person name="Niang G."/>
            <person name="Scheremetjew M."/>
            <person name="Finn R."/>
            <person name="Kale V."/>
            <person name="Holt S."/>
            <person name="Cochrane G."/>
            <person name="Meng A."/>
            <person name="Brown T."/>
            <person name="Cohen L."/>
        </authorList>
    </citation>
    <scope>NUCLEOTIDE SEQUENCE</scope>
    <source>
        <strain evidence="1">CCMP826</strain>
    </source>
</reference>
<evidence type="ECO:0000313" key="2">
    <source>
        <dbReference type="EMBL" id="CAD9471688.1"/>
    </source>
</evidence>
<organism evidence="1">
    <name type="scientific">Helicotheca tamesis</name>
    <dbReference type="NCBI Taxonomy" id="374047"/>
    <lineage>
        <taxon>Eukaryota</taxon>
        <taxon>Sar</taxon>
        <taxon>Stramenopiles</taxon>
        <taxon>Ochrophyta</taxon>
        <taxon>Bacillariophyta</taxon>
        <taxon>Mediophyceae</taxon>
        <taxon>Lithodesmiophycidae</taxon>
        <taxon>Lithodesmiales</taxon>
        <taxon>Lithodesmiaceae</taxon>
        <taxon>Helicotheca</taxon>
    </lineage>
</organism>